<gene>
    <name evidence="7" type="ORF">ACFOUW_24070</name>
</gene>
<dbReference type="Gene3D" id="3.40.50.410">
    <property type="entry name" value="von Willebrand factor, type A domain"/>
    <property type="match status" value="1"/>
</dbReference>
<dbReference type="InterPro" id="IPR003644">
    <property type="entry name" value="Calx_beta"/>
</dbReference>
<dbReference type="Pfam" id="PF03160">
    <property type="entry name" value="Calx-beta"/>
    <property type="match status" value="4"/>
</dbReference>
<evidence type="ECO:0000256" key="2">
    <source>
        <dbReference type="ARBA" id="ARBA00022737"/>
    </source>
</evidence>
<dbReference type="SUPFAM" id="SSF141072">
    <property type="entry name" value="CalX-like"/>
    <property type="match status" value="4"/>
</dbReference>
<evidence type="ECO:0000256" key="5">
    <source>
        <dbReference type="SAM" id="SignalP"/>
    </source>
</evidence>
<dbReference type="PANTHER" id="PTHR11878:SF65">
    <property type="entry name" value="NA_CA-EXCHANGE PROTEIN, ISOFORM G"/>
    <property type="match status" value="1"/>
</dbReference>
<name>A0ABV7YHW0_9ACTN</name>
<reference evidence="8" key="1">
    <citation type="journal article" date="2019" name="Int. J. Syst. Evol. Microbiol.">
        <title>The Global Catalogue of Microorganisms (GCM) 10K type strain sequencing project: providing services to taxonomists for standard genome sequencing and annotation.</title>
        <authorList>
            <consortium name="The Broad Institute Genomics Platform"/>
            <consortium name="The Broad Institute Genome Sequencing Center for Infectious Disease"/>
            <person name="Wu L."/>
            <person name="Ma J."/>
        </authorList>
    </citation>
    <scope>NUCLEOTIDE SEQUENCE [LARGE SCALE GENOMIC DNA]</scope>
    <source>
        <strain evidence="8">CGMCC 4.7241</strain>
    </source>
</reference>
<dbReference type="InterPro" id="IPR002035">
    <property type="entry name" value="VWF_A"/>
</dbReference>
<feature type="signal peptide" evidence="5">
    <location>
        <begin position="1"/>
        <end position="28"/>
    </location>
</feature>
<keyword evidence="1 5" id="KW-0732">Signal</keyword>
<feature type="chain" id="PRO_5045809444" evidence="5">
    <location>
        <begin position="29"/>
        <end position="954"/>
    </location>
</feature>
<keyword evidence="2" id="KW-0677">Repeat</keyword>
<evidence type="ECO:0000313" key="7">
    <source>
        <dbReference type="EMBL" id="MFC3763934.1"/>
    </source>
</evidence>
<proteinExistence type="predicted"/>
<dbReference type="InterPro" id="IPR036465">
    <property type="entry name" value="vWFA_dom_sf"/>
</dbReference>
<organism evidence="7 8">
    <name type="scientific">Tenggerimyces flavus</name>
    <dbReference type="NCBI Taxonomy" id="1708749"/>
    <lineage>
        <taxon>Bacteria</taxon>
        <taxon>Bacillati</taxon>
        <taxon>Actinomycetota</taxon>
        <taxon>Actinomycetes</taxon>
        <taxon>Propionibacteriales</taxon>
        <taxon>Nocardioidaceae</taxon>
        <taxon>Tenggerimyces</taxon>
    </lineage>
</organism>
<dbReference type="PROSITE" id="PS50234">
    <property type="entry name" value="VWFA"/>
    <property type="match status" value="1"/>
</dbReference>
<evidence type="ECO:0000259" key="6">
    <source>
        <dbReference type="PROSITE" id="PS50234"/>
    </source>
</evidence>
<dbReference type="Gene3D" id="2.60.40.2030">
    <property type="match status" value="4"/>
</dbReference>
<keyword evidence="4" id="KW-0406">Ion transport</keyword>
<dbReference type="Proteomes" id="UP001595699">
    <property type="component" value="Unassembled WGS sequence"/>
</dbReference>
<evidence type="ECO:0000256" key="1">
    <source>
        <dbReference type="ARBA" id="ARBA00022729"/>
    </source>
</evidence>
<dbReference type="InterPro" id="IPR051171">
    <property type="entry name" value="CaCA"/>
</dbReference>
<dbReference type="RefSeq" id="WP_205120879.1">
    <property type="nucleotide sequence ID" value="NZ_JAFBCM010000001.1"/>
</dbReference>
<dbReference type="SMART" id="SM00237">
    <property type="entry name" value="Calx_beta"/>
    <property type="match status" value="4"/>
</dbReference>
<evidence type="ECO:0000313" key="8">
    <source>
        <dbReference type="Proteomes" id="UP001595699"/>
    </source>
</evidence>
<keyword evidence="8" id="KW-1185">Reference proteome</keyword>
<feature type="domain" description="VWFA" evidence="6">
    <location>
        <begin position="63"/>
        <end position="249"/>
    </location>
</feature>
<dbReference type="Pfam" id="PF00092">
    <property type="entry name" value="VWA"/>
    <property type="match status" value="1"/>
</dbReference>
<evidence type="ECO:0000256" key="3">
    <source>
        <dbReference type="ARBA" id="ARBA00022837"/>
    </source>
</evidence>
<dbReference type="NCBIfam" id="NF040603">
    <property type="entry name" value="choice_anch_P"/>
    <property type="match status" value="1"/>
</dbReference>
<accession>A0ABV7YHW0</accession>
<dbReference type="SUPFAM" id="SSF53300">
    <property type="entry name" value="vWA-like"/>
    <property type="match status" value="1"/>
</dbReference>
<protein>
    <submittedName>
        <fullName evidence="7">Choice-of-anchor P family protein</fullName>
    </submittedName>
</protein>
<dbReference type="EMBL" id="JBHRZH010000021">
    <property type="protein sequence ID" value="MFC3763934.1"/>
    <property type="molecule type" value="Genomic_DNA"/>
</dbReference>
<comment type="caution">
    <text evidence="7">The sequence shown here is derived from an EMBL/GenBank/DDBJ whole genome shotgun (WGS) entry which is preliminary data.</text>
</comment>
<sequence length="954" mass="95366">MRTLPRAVCLVLAAALSLVVVPASPAAAAPGIDPATVDLTLGSGESQTIAATVTTPPTAPRPDIVLLADTTGSMQPVLANVSQNIRRIVGEVKAAQPEAQFAVAEYKEQRNTRAFHVNTPLTSDENAVANGVDDWLLNVGGGGAPWTDFINAHYRIGTDAFAFRPNTTRIVAWFGDARSHDPSMGHTQQDAIQALQAQGIRVVAVPLTDGAGGGLDALGQASALTAATRGELLPPTAANAVAQGLLDGIRALDVIVAPTVTSCDPALTVGFSPSTSTVPSGANAVFQQTIGVRADAAPGTYGCAVDYRINGVSTGYTQSITVDVPGQSTNLRIGDVSVPEGDSGVSSATFAVTLDEASPEPVTVRFSTADGTATAPGDFVATSGEVIFAPGAVSQQIVVPVVGDTAVEPDETFTVNVSEAVGATIADGQGVGTIVDDDREGSPAGLSIGDVSVPEGDSGTTSATFAVTLDEASPEPVTVRFTTSDGTATAPSDFVATSGEVTFAPGAISQQIVVPVVGDTAVEPDETFTVNLSAATGATIADGQGVGTIVDDDRELQPALSVGDVSVDEGDTGTTAATFAVRLDRVATGPVSVGYETADGSAVAPGDYTDSAGQVTIPAGSTSATFNVPVVGDTAVEPDETFTVNLSAATGATIADGQGVGTIVNDDVEIPPALSVGDASTAEGGAATFTVSLDRPASGPATVRYATANGTAAAPGDFVAGSGVVTFAAGETTKQIAVSTVQDAVDELDETFTLQLSSPEGATIQDGQGTGTIRDDDRNGVFGCRANVLSLTANAPFTPCVNDARQSAGLNVNLGLLRIQAATPRVTTQAADGEAQATAQVGTTKLSTIGLTIELGAVNATASTSCAGATPTHRGSSSIGALKVNGIAIPVGSQPVTVPLLLGTLKLNSTTTTATGVTQRAVDLQTLLGSVVLGEARAGVAGTTAHPQGNPCVQ</sequence>
<keyword evidence="3" id="KW-0106">Calcium</keyword>
<keyword evidence="4" id="KW-0813">Transport</keyword>
<evidence type="ECO:0000256" key="4">
    <source>
        <dbReference type="ARBA" id="ARBA00023065"/>
    </source>
</evidence>
<dbReference type="InterPro" id="IPR038081">
    <property type="entry name" value="CalX-like_sf"/>
</dbReference>
<dbReference type="PANTHER" id="PTHR11878">
    <property type="entry name" value="SODIUM/CALCIUM EXCHANGER"/>
    <property type="match status" value="1"/>
</dbReference>